<dbReference type="Proteomes" id="UP000515125">
    <property type="component" value="Unplaced"/>
</dbReference>
<feature type="transmembrane region" description="Helical" evidence="2">
    <location>
        <begin position="140"/>
        <end position="161"/>
    </location>
</feature>
<organism evidence="3 4">
    <name type="scientific">Cyclospora cayetanensis</name>
    <dbReference type="NCBI Taxonomy" id="88456"/>
    <lineage>
        <taxon>Eukaryota</taxon>
        <taxon>Sar</taxon>
        <taxon>Alveolata</taxon>
        <taxon>Apicomplexa</taxon>
        <taxon>Conoidasida</taxon>
        <taxon>Coccidia</taxon>
        <taxon>Eucoccidiorida</taxon>
        <taxon>Eimeriorina</taxon>
        <taxon>Eimeriidae</taxon>
        <taxon>Cyclospora</taxon>
    </lineage>
</organism>
<dbReference type="RefSeq" id="XP_026193089.1">
    <property type="nucleotide sequence ID" value="XM_026337304.1"/>
</dbReference>
<evidence type="ECO:0000313" key="4">
    <source>
        <dbReference type="RefSeq" id="XP_026193089.1"/>
    </source>
</evidence>
<dbReference type="OrthoDB" id="331387at2759"/>
<name>A0A6P6RZY6_9EIME</name>
<feature type="region of interest" description="Disordered" evidence="1">
    <location>
        <begin position="94"/>
        <end position="130"/>
    </location>
</feature>
<dbReference type="AlphaFoldDB" id="A0A6P6RZY6"/>
<keyword evidence="2" id="KW-0812">Transmembrane</keyword>
<proteinExistence type="predicted"/>
<evidence type="ECO:0000313" key="3">
    <source>
        <dbReference type="Proteomes" id="UP000515125"/>
    </source>
</evidence>
<keyword evidence="3" id="KW-1185">Reference proteome</keyword>
<reference evidence="4" key="1">
    <citation type="submission" date="2025-08" db="UniProtKB">
        <authorList>
            <consortium name="RefSeq"/>
        </authorList>
    </citation>
    <scope>IDENTIFICATION</scope>
</reference>
<evidence type="ECO:0000256" key="2">
    <source>
        <dbReference type="SAM" id="Phobius"/>
    </source>
</evidence>
<evidence type="ECO:0000256" key="1">
    <source>
        <dbReference type="SAM" id="MobiDB-lite"/>
    </source>
</evidence>
<dbReference type="GeneID" id="113147278"/>
<accession>A0A6P6RZY6</accession>
<gene>
    <name evidence="4" type="primary">LOC113147278</name>
</gene>
<keyword evidence="2" id="KW-0472">Membrane</keyword>
<protein>
    <submittedName>
        <fullName evidence="4">Uncharacterized protein LOC113147278</fullName>
    </submittedName>
</protein>
<sequence length="187" mass="19959">MATSGTAAALSAVRIAAAAPASANRGFFFAAWLPMRNLSSLTSCSAGAKRTQAIGVATCLGAPGAPCPMGPLAPWGPLRASRRFAARTRIIREEQRQRRQQQQQQPAPYADPSLQHSDPHHPCQYQHQHQQQQPTLGTQLLYAVASGAGVFLGFTLLARLFGWGPRTKAVHVDAYGRPVDPVTGAPL</sequence>
<keyword evidence="2" id="KW-1133">Transmembrane helix</keyword>